<sequence>MATDYDAQRKTDDDTESLDAIKERIPAKPTLSDDDSDNVDSFTIPDVVNEELEVVVLPQQDNEFTCISCFLVKPKAQLGKRSKLGPVCKECNS</sequence>
<evidence type="ECO:0000313" key="2">
    <source>
        <dbReference type="EMBL" id="CAB4546992.1"/>
    </source>
</evidence>
<dbReference type="EMBL" id="CAEZST010000010">
    <property type="protein sequence ID" value="CAB4546992.1"/>
    <property type="molecule type" value="Genomic_DNA"/>
</dbReference>
<dbReference type="AlphaFoldDB" id="A0A6J6C6U1"/>
<proteinExistence type="predicted"/>
<dbReference type="InterPro" id="IPR025242">
    <property type="entry name" value="DUF4193"/>
</dbReference>
<feature type="region of interest" description="Disordered" evidence="1">
    <location>
        <begin position="1"/>
        <end position="39"/>
    </location>
</feature>
<reference evidence="2" key="1">
    <citation type="submission" date="2020-05" db="EMBL/GenBank/DDBJ databases">
        <authorList>
            <person name="Chiriac C."/>
            <person name="Salcher M."/>
            <person name="Ghai R."/>
            <person name="Kavagutti S V."/>
        </authorList>
    </citation>
    <scope>NUCLEOTIDE SEQUENCE</scope>
</reference>
<organism evidence="2">
    <name type="scientific">freshwater metagenome</name>
    <dbReference type="NCBI Taxonomy" id="449393"/>
    <lineage>
        <taxon>unclassified sequences</taxon>
        <taxon>metagenomes</taxon>
        <taxon>ecological metagenomes</taxon>
    </lineage>
</organism>
<evidence type="ECO:0000256" key="1">
    <source>
        <dbReference type="SAM" id="MobiDB-lite"/>
    </source>
</evidence>
<dbReference type="EMBL" id="CAEZTO010000004">
    <property type="protein sequence ID" value="CAB4568710.1"/>
    <property type="molecule type" value="Genomic_DNA"/>
</dbReference>
<feature type="compositionally biased region" description="Basic and acidic residues" evidence="1">
    <location>
        <begin position="1"/>
        <end position="12"/>
    </location>
</feature>
<dbReference type="Pfam" id="PF13834">
    <property type="entry name" value="DUF4193"/>
    <property type="match status" value="1"/>
</dbReference>
<gene>
    <name evidence="2" type="ORF">UFOPK1503_00729</name>
    <name evidence="3" type="ORF">UFOPK1693_00533</name>
</gene>
<evidence type="ECO:0000313" key="3">
    <source>
        <dbReference type="EMBL" id="CAB4568710.1"/>
    </source>
</evidence>
<protein>
    <submittedName>
        <fullName evidence="2">Unannotated protein</fullName>
    </submittedName>
</protein>
<accession>A0A6J6C6U1</accession>
<name>A0A6J6C6U1_9ZZZZ</name>